<proteinExistence type="predicted"/>
<dbReference type="PANTHER" id="PTHR34322:SF2">
    <property type="entry name" value="TRANSPOSASE IS200-LIKE DOMAIN-CONTAINING PROTEIN"/>
    <property type="match status" value="1"/>
</dbReference>
<organism evidence="2 3">
    <name type="scientific">Duganella aceris</name>
    <dbReference type="NCBI Taxonomy" id="2703883"/>
    <lineage>
        <taxon>Bacteria</taxon>
        <taxon>Pseudomonadati</taxon>
        <taxon>Pseudomonadota</taxon>
        <taxon>Betaproteobacteria</taxon>
        <taxon>Burkholderiales</taxon>
        <taxon>Oxalobacteraceae</taxon>
        <taxon>Telluria group</taxon>
        <taxon>Duganella</taxon>
    </lineage>
</organism>
<dbReference type="NCBIfam" id="NF047646">
    <property type="entry name" value="REP_Tyr_transpos"/>
    <property type="match status" value="1"/>
</dbReference>
<dbReference type="RefSeq" id="WP_166102483.1">
    <property type="nucleotide sequence ID" value="NZ_JAADJT010000004.1"/>
</dbReference>
<dbReference type="SMART" id="SM01321">
    <property type="entry name" value="Y1_Tnp"/>
    <property type="match status" value="1"/>
</dbReference>
<protein>
    <submittedName>
        <fullName evidence="2">Transposase</fullName>
    </submittedName>
</protein>
<dbReference type="PANTHER" id="PTHR34322">
    <property type="entry name" value="TRANSPOSASE, Y1_TNP DOMAIN-CONTAINING"/>
    <property type="match status" value="1"/>
</dbReference>
<dbReference type="EMBL" id="JAADJT010000004">
    <property type="protein sequence ID" value="NGZ84828.1"/>
    <property type="molecule type" value="Genomic_DNA"/>
</dbReference>
<accession>A0ABX0FJT1</accession>
<evidence type="ECO:0000313" key="2">
    <source>
        <dbReference type="EMBL" id="NGZ84828.1"/>
    </source>
</evidence>
<sequence>MARPLRLQFAGALYHVTARGDRRELIYLDDTDRAFWMQALAEVCARFKFVVHSFCQMGNHYHLLLETEQANLASGMQQLNGIYSQYFNRRHDLVGHVFQGRYHAVLVQKESYLLELARYIVLNPVRANLVKRPGDWPWSSYRLTTADASPPSWLSVQWTLEIFHSSRPEAIEAYRAFVYAGIGCASPFADVNSQLILGDGAFVARFQAPRAIVQDKGITRQHRRAIGPPLQAFLEQYPDRDEAIARAHATSSYTIDVIARHFKVSHKTAARAIKRWRGLLDG</sequence>
<name>A0ABX0FJT1_9BURK</name>
<dbReference type="InterPro" id="IPR036515">
    <property type="entry name" value="Transposase_17_sf"/>
</dbReference>
<dbReference type="SUPFAM" id="SSF143422">
    <property type="entry name" value="Transposase IS200-like"/>
    <property type="match status" value="1"/>
</dbReference>
<dbReference type="Gene3D" id="3.30.70.1290">
    <property type="entry name" value="Transposase IS200-like"/>
    <property type="match status" value="1"/>
</dbReference>
<dbReference type="InterPro" id="IPR002686">
    <property type="entry name" value="Transposase_17"/>
</dbReference>
<gene>
    <name evidence="2" type="ORF">GW587_11245</name>
</gene>
<dbReference type="Proteomes" id="UP000666369">
    <property type="component" value="Unassembled WGS sequence"/>
</dbReference>
<evidence type="ECO:0000313" key="3">
    <source>
        <dbReference type="Proteomes" id="UP000666369"/>
    </source>
</evidence>
<keyword evidence="3" id="KW-1185">Reference proteome</keyword>
<dbReference type="Pfam" id="PF01797">
    <property type="entry name" value="Y1_Tnp"/>
    <property type="match status" value="1"/>
</dbReference>
<comment type="caution">
    <text evidence="2">The sequence shown here is derived from an EMBL/GenBank/DDBJ whole genome shotgun (WGS) entry which is preliminary data.</text>
</comment>
<evidence type="ECO:0000259" key="1">
    <source>
        <dbReference type="SMART" id="SM01321"/>
    </source>
</evidence>
<reference evidence="3" key="1">
    <citation type="submission" date="2023-07" db="EMBL/GenBank/DDBJ databases">
        <title>Duganella aceri sp. nov., isolated from tree sap.</title>
        <authorList>
            <person name="Kim I.S."/>
        </authorList>
    </citation>
    <scope>NUCLEOTIDE SEQUENCE [LARGE SCALE GENOMIC DNA]</scope>
    <source>
        <strain evidence="3">SAP-35</strain>
    </source>
</reference>
<feature type="domain" description="Transposase IS200-like" evidence="1">
    <location>
        <begin position="9"/>
        <end position="123"/>
    </location>
</feature>